<protein>
    <submittedName>
        <fullName evidence="1">Uncharacterized protein</fullName>
    </submittedName>
</protein>
<proteinExistence type="predicted"/>
<dbReference type="EMBL" id="JANJQO010001445">
    <property type="protein sequence ID" value="KAJ2970907.1"/>
    <property type="molecule type" value="Genomic_DNA"/>
</dbReference>
<name>A0ACC1MW73_9HYPO</name>
<gene>
    <name evidence="1" type="ORF">NQ176_g7956</name>
</gene>
<organism evidence="1 2">
    <name type="scientific">Zarea fungicola</name>
    <dbReference type="NCBI Taxonomy" id="93591"/>
    <lineage>
        <taxon>Eukaryota</taxon>
        <taxon>Fungi</taxon>
        <taxon>Dikarya</taxon>
        <taxon>Ascomycota</taxon>
        <taxon>Pezizomycotina</taxon>
        <taxon>Sordariomycetes</taxon>
        <taxon>Hypocreomycetidae</taxon>
        <taxon>Hypocreales</taxon>
        <taxon>Cordycipitaceae</taxon>
        <taxon>Zarea</taxon>
    </lineage>
</organism>
<reference evidence="1" key="1">
    <citation type="submission" date="2022-08" db="EMBL/GenBank/DDBJ databases">
        <title>Genome Sequence of Lecanicillium fungicola.</title>
        <authorList>
            <person name="Buettner E."/>
        </authorList>
    </citation>
    <scope>NUCLEOTIDE SEQUENCE</scope>
    <source>
        <strain evidence="1">Babe33</strain>
    </source>
</reference>
<dbReference type="Proteomes" id="UP001143910">
    <property type="component" value="Unassembled WGS sequence"/>
</dbReference>
<evidence type="ECO:0000313" key="1">
    <source>
        <dbReference type="EMBL" id="KAJ2970907.1"/>
    </source>
</evidence>
<comment type="caution">
    <text evidence="1">The sequence shown here is derived from an EMBL/GenBank/DDBJ whole genome shotgun (WGS) entry which is preliminary data.</text>
</comment>
<keyword evidence="2" id="KW-1185">Reference proteome</keyword>
<sequence length="375" mass="42053">MHGCMLDQTDRQASGQHLLYAKEQYTVALGEARLLVEHPAPTHIHLVLMVCLLFVAWEGVQGDYQASQRHMNSGRALFARFSGQIRARPSLKNIIHDMTQVLARMDIAAMSFSDDSAPYHAPPHELDSELQLVLQPFMSVQQASSSLMEITRRLLRLGNESITETDAAGLGRRQGFFKECTQHLCKWNGYWESWCAENSTDSTDSLAVINVQLWRACSEVFVKTGFFSGPETRYDNALVEFRRMAELSKKLASAICLESETVSFSLDLGYLIPTFFIATRCRDPNIRRQALEVLQSYSRHEGAWQSGPAAAIADKWIQIEEKGLAQPDTAMQIPLCQRVINMEVQVRKSAALARLRFQLAGVGGIGSVVEEVVTW</sequence>
<accession>A0ACC1MW73</accession>
<evidence type="ECO:0000313" key="2">
    <source>
        <dbReference type="Proteomes" id="UP001143910"/>
    </source>
</evidence>